<gene>
    <name evidence="2" type="ORF">GCM10009117_09380</name>
</gene>
<comment type="caution">
    <text evidence="2">The sequence shown here is derived from an EMBL/GenBank/DDBJ whole genome shotgun (WGS) entry which is preliminary data.</text>
</comment>
<dbReference type="Proteomes" id="UP001500507">
    <property type="component" value="Unassembled WGS sequence"/>
</dbReference>
<dbReference type="Pfam" id="PF14127">
    <property type="entry name" value="DUF4294"/>
    <property type="match status" value="1"/>
</dbReference>
<feature type="chain" id="PRO_5047283654" evidence="1">
    <location>
        <begin position="20"/>
        <end position="228"/>
    </location>
</feature>
<name>A0ABN1MF86_9FLAO</name>
<reference evidence="2 3" key="1">
    <citation type="journal article" date="2019" name="Int. J. Syst. Evol. Microbiol.">
        <title>The Global Catalogue of Microorganisms (GCM) 10K type strain sequencing project: providing services to taxonomists for standard genome sequencing and annotation.</title>
        <authorList>
            <consortium name="The Broad Institute Genomics Platform"/>
            <consortium name="The Broad Institute Genome Sequencing Center for Infectious Disease"/>
            <person name="Wu L."/>
            <person name="Ma J."/>
        </authorList>
    </citation>
    <scope>NUCLEOTIDE SEQUENCE [LARGE SCALE GENOMIC DNA]</scope>
    <source>
        <strain evidence="2 3">JCM 16082</strain>
    </source>
</reference>
<dbReference type="RefSeq" id="WP_425545348.1">
    <property type="nucleotide sequence ID" value="NZ_BAAAFG010000012.1"/>
</dbReference>
<evidence type="ECO:0000313" key="3">
    <source>
        <dbReference type="Proteomes" id="UP001500507"/>
    </source>
</evidence>
<proteinExistence type="predicted"/>
<dbReference type="EMBL" id="BAAAFG010000012">
    <property type="protein sequence ID" value="GAA0871792.1"/>
    <property type="molecule type" value="Genomic_DNA"/>
</dbReference>
<dbReference type="InterPro" id="IPR025636">
    <property type="entry name" value="DUF4294"/>
</dbReference>
<protein>
    <submittedName>
        <fullName evidence="2">DUF4294 domain-containing protein</fullName>
    </submittedName>
</protein>
<accession>A0ABN1MF86</accession>
<evidence type="ECO:0000313" key="2">
    <source>
        <dbReference type="EMBL" id="GAA0871792.1"/>
    </source>
</evidence>
<sequence length="228" mass="27211">MKKRIFFVLIAIISLGISAQEKIDTTQVKYLMIEGDSTWRESIDLSEVLILQKLKFDSDLDRRRYLILRRKTRKVWPYATMASERLQALNERLDSIDSKRKRKKYTKQVQKYIEEEFSEKLKKFTRTEGQILIKLIHRQTGDTAYELIKNLRSGWRAFWYDTTASMFDISLKREFDPMNDKEDYLIEDILHRSFSSGRLKKQDPSLNIDFIELLEHWGTKEKAKTVSN</sequence>
<feature type="signal peptide" evidence="1">
    <location>
        <begin position="1"/>
        <end position="19"/>
    </location>
</feature>
<keyword evidence="3" id="KW-1185">Reference proteome</keyword>
<organism evidence="2 3">
    <name type="scientific">Gangjinia marincola</name>
    <dbReference type="NCBI Taxonomy" id="578463"/>
    <lineage>
        <taxon>Bacteria</taxon>
        <taxon>Pseudomonadati</taxon>
        <taxon>Bacteroidota</taxon>
        <taxon>Flavobacteriia</taxon>
        <taxon>Flavobacteriales</taxon>
        <taxon>Flavobacteriaceae</taxon>
        <taxon>Gangjinia</taxon>
    </lineage>
</organism>
<evidence type="ECO:0000256" key="1">
    <source>
        <dbReference type="SAM" id="SignalP"/>
    </source>
</evidence>
<keyword evidence="1" id="KW-0732">Signal</keyword>